<comment type="subcellular location">
    <subcellularLocation>
        <location evidence="1">Cell membrane</location>
        <topology evidence="1">Multi-pass membrane protein</topology>
    </subcellularLocation>
</comment>
<keyword evidence="5 6" id="KW-0472">Membrane</keyword>
<keyword evidence="2" id="KW-1003">Cell membrane</keyword>
<comment type="caution">
    <text evidence="7">The sequence shown here is derived from an EMBL/GenBank/DDBJ whole genome shotgun (WGS) entry which is preliminary data.</text>
</comment>
<evidence type="ECO:0000256" key="1">
    <source>
        <dbReference type="ARBA" id="ARBA00004651"/>
    </source>
</evidence>
<dbReference type="Pfam" id="PF01810">
    <property type="entry name" value="LysE"/>
    <property type="match status" value="1"/>
</dbReference>
<keyword evidence="4 6" id="KW-1133">Transmembrane helix</keyword>
<organism evidence="7 8">
    <name type="scientific">Litchfieldella rifensis</name>
    <dbReference type="NCBI Taxonomy" id="762643"/>
    <lineage>
        <taxon>Bacteria</taxon>
        <taxon>Pseudomonadati</taxon>
        <taxon>Pseudomonadota</taxon>
        <taxon>Gammaproteobacteria</taxon>
        <taxon>Oceanospirillales</taxon>
        <taxon>Halomonadaceae</taxon>
        <taxon>Litchfieldella</taxon>
    </lineage>
</organism>
<dbReference type="Proteomes" id="UP001595579">
    <property type="component" value="Unassembled WGS sequence"/>
</dbReference>
<feature type="transmembrane region" description="Helical" evidence="6">
    <location>
        <begin position="6"/>
        <end position="27"/>
    </location>
</feature>
<dbReference type="RefSeq" id="WP_386772538.1">
    <property type="nucleotide sequence ID" value="NZ_JBHRUG010000017.1"/>
</dbReference>
<feature type="transmembrane region" description="Helical" evidence="6">
    <location>
        <begin position="131"/>
        <end position="150"/>
    </location>
</feature>
<gene>
    <name evidence="7" type="ORF">ACFOEV_07615</name>
</gene>
<evidence type="ECO:0000256" key="2">
    <source>
        <dbReference type="ARBA" id="ARBA00022475"/>
    </source>
</evidence>
<proteinExistence type="predicted"/>
<name>A0ABV7LLR5_9GAMM</name>
<accession>A0ABV7LLR5</accession>
<evidence type="ECO:0000256" key="6">
    <source>
        <dbReference type="SAM" id="Phobius"/>
    </source>
</evidence>
<feature type="transmembrane region" description="Helical" evidence="6">
    <location>
        <begin position="34"/>
        <end position="52"/>
    </location>
</feature>
<evidence type="ECO:0000256" key="4">
    <source>
        <dbReference type="ARBA" id="ARBA00022989"/>
    </source>
</evidence>
<keyword evidence="3 6" id="KW-0812">Transmembrane</keyword>
<reference evidence="8" key="1">
    <citation type="journal article" date="2019" name="Int. J. Syst. Evol. Microbiol.">
        <title>The Global Catalogue of Microorganisms (GCM) 10K type strain sequencing project: providing services to taxonomists for standard genome sequencing and annotation.</title>
        <authorList>
            <consortium name="The Broad Institute Genomics Platform"/>
            <consortium name="The Broad Institute Genome Sequencing Center for Infectious Disease"/>
            <person name="Wu L."/>
            <person name="Ma J."/>
        </authorList>
    </citation>
    <scope>NUCLEOTIDE SEQUENCE [LARGE SCALE GENOMIC DNA]</scope>
    <source>
        <strain evidence="8">CECT 7698</strain>
    </source>
</reference>
<dbReference type="PANTHER" id="PTHR30086:SF20">
    <property type="entry name" value="ARGININE EXPORTER PROTEIN ARGO-RELATED"/>
    <property type="match status" value="1"/>
</dbReference>
<dbReference type="EMBL" id="JBHRUG010000017">
    <property type="protein sequence ID" value="MFC3283472.1"/>
    <property type="molecule type" value="Genomic_DNA"/>
</dbReference>
<dbReference type="PANTHER" id="PTHR30086">
    <property type="entry name" value="ARGININE EXPORTER PROTEIN ARGO"/>
    <property type="match status" value="1"/>
</dbReference>
<sequence>MLDIFLYAVGIMYTPGPVNLLGLNAGLQNRFRQTLGFFGGVALAMLVLFLVFGYTGEAIVKPDYLPYVALVGALFIVYLAIKLFRAQVDTNSGNSQGILTFKDGFLMQLLNPKGTLATLPIATLQFPAQGITGLAILAMSIVLSLLAFGAPSSYSLLGAVAGRWITNPRLFVHFNRIMALLLFYVAAVILHDHVYHALVAA</sequence>
<feature type="transmembrane region" description="Helical" evidence="6">
    <location>
        <begin position="170"/>
        <end position="190"/>
    </location>
</feature>
<feature type="transmembrane region" description="Helical" evidence="6">
    <location>
        <begin position="64"/>
        <end position="81"/>
    </location>
</feature>
<evidence type="ECO:0000256" key="3">
    <source>
        <dbReference type="ARBA" id="ARBA00022692"/>
    </source>
</evidence>
<keyword evidence="8" id="KW-1185">Reference proteome</keyword>
<dbReference type="InterPro" id="IPR001123">
    <property type="entry name" value="LeuE-type"/>
</dbReference>
<evidence type="ECO:0000313" key="8">
    <source>
        <dbReference type="Proteomes" id="UP001595579"/>
    </source>
</evidence>
<evidence type="ECO:0000256" key="5">
    <source>
        <dbReference type="ARBA" id="ARBA00023136"/>
    </source>
</evidence>
<protein>
    <submittedName>
        <fullName evidence="7">LysE family translocator</fullName>
    </submittedName>
</protein>
<evidence type="ECO:0000313" key="7">
    <source>
        <dbReference type="EMBL" id="MFC3283472.1"/>
    </source>
</evidence>